<dbReference type="InterPro" id="IPR016747">
    <property type="entry name" value="Phosphotransbutyrylase"/>
</dbReference>
<feature type="domain" description="VanZ-like" evidence="1">
    <location>
        <begin position="7"/>
        <end position="146"/>
    </location>
</feature>
<reference evidence="3" key="1">
    <citation type="submission" date="2015-09" db="EMBL/GenBank/DDBJ databases">
        <authorList>
            <person name="Wibberg D."/>
        </authorList>
    </citation>
    <scope>NUCLEOTIDE SEQUENCE [LARGE SCALE GENOMIC DNA]</scope>
    <source>
        <strain evidence="3">SD1D</strain>
    </source>
</reference>
<organism evidence="2 3">
    <name type="scientific">Herbinix luporum</name>
    <dbReference type="NCBI Taxonomy" id="1679721"/>
    <lineage>
        <taxon>Bacteria</taxon>
        <taxon>Bacillati</taxon>
        <taxon>Bacillota</taxon>
        <taxon>Clostridia</taxon>
        <taxon>Lachnospirales</taxon>
        <taxon>Lachnospiraceae</taxon>
        <taxon>Herbinix</taxon>
    </lineage>
</organism>
<evidence type="ECO:0000313" key="2">
    <source>
        <dbReference type="EMBL" id="CUH93526.1"/>
    </source>
</evidence>
<gene>
    <name evidence="2" type="ORF">SD1D_1990</name>
</gene>
<proteinExistence type="predicted"/>
<dbReference type="PIRSF" id="PIRSF019083">
    <property type="entry name" value="UCP019083_VanZ"/>
    <property type="match status" value="1"/>
</dbReference>
<evidence type="ECO:0000313" key="3">
    <source>
        <dbReference type="Proteomes" id="UP000196053"/>
    </source>
</evidence>
<accession>A0A0K8J787</accession>
<dbReference type="EMBL" id="LN879430">
    <property type="protein sequence ID" value="CUH93526.1"/>
    <property type="molecule type" value="Genomic_DNA"/>
</dbReference>
<dbReference type="KEGG" id="hsd:SD1D_1990"/>
<evidence type="ECO:0000259" key="1">
    <source>
        <dbReference type="Pfam" id="PF04892"/>
    </source>
</evidence>
<protein>
    <recommendedName>
        <fullName evidence="1">VanZ-like domain-containing protein</fullName>
    </recommendedName>
</protein>
<dbReference type="OrthoDB" id="291892at2"/>
<name>A0A0K8J787_9FIRM</name>
<dbReference type="Pfam" id="PF04892">
    <property type="entry name" value="VanZ"/>
    <property type="match status" value="1"/>
</dbReference>
<dbReference type="Proteomes" id="UP000196053">
    <property type="component" value="Chromosome I"/>
</dbReference>
<dbReference type="InterPro" id="IPR006976">
    <property type="entry name" value="VanZ-like"/>
</dbReference>
<dbReference type="NCBIfam" id="NF037970">
    <property type="entry name" value="vanZ_1"/>
    <property type="match status" value="1"/>
</dbReference>
<dbReference type="AlphaFoldDB" id="A0A0K8J787"/>
<dbReference type="RefSeq" id="WP_058258766.1">
    <property type="nucleotide sequence ID" value="NZ_DUPS01000010.1"/>
</dbReference>
<keyword evidence="3" id="KW-1185">Reference proteome</keyword>
<sequence>MKKRLSWLPAILVMIIIFNFSSKPADISGQSSLKIADNIYSIYEGLTGQVKEGEERLNILRVLDHVVRKGAHITEYAILAAAIAWPLYLRGISGARLAYMTIGMTAFYAITDEYHQTFVPGRSGEIRDVLIDTIGAVIGFSLFKIIKSIQHKRERDQINKLSCG</sequence>